<dbReference type="GO" id="GO:0005524">
    <property type="term" value="F:ATP binding"/>
    <property type="evidence" value="ECO:0007669"/>
    <property type="project" value="UniProtKB-UniRule"/>
</dbReference>
<dbReference type="Proteomes" id="UP000218231">
    <property type="component" value="Unassembled WGS sequence"/>
</dbReference>
<evidence type="ECO:0000256" key="8">
    <source>
        <dbReference type="ARBA" id="ARBA00022842"/>
    </source>
</evidence>
<feature type="region of interest" description="Disordered" evidence="10">
    <location>
        <begin position="32"/>
        <end position="87"/>
    </location>
</feature>
<keyword evidence="8" id="KW-0460">Magnesium</keyword>
<sequence length="554" mass="63508">MSIACAELQKENYIPKLSGDAMISDVSDLGLRRRSEGRGERGAENYRKERESLYSGRDTNEDSHDGRMARSDYRGRSTGYSSDDMFPLEEELEKRTRRHSRKRLNFREFYEMTDEHLGSGAYASVRTCISREDGQEYAVKIVNKQDESHTRWRLLREVNTFEMCEKCDNIVKFIDWYEDESNFYMVFEKLHGGPLLQHIIKKTYFTEEEARRVTKDIATALRFLHGQGIAHRDIKPENILCTERDRVSPVKLCDLDLASRPMKSHSPPKIVAEPDLASPVGSAEFMAPEVVDAFIGESLKYDKRCDMWSLGVIIYIMLCGYAPFQGECTNEDCGWMEGRPCDDCQRDLFTRIQLGDYDFPEEEWGMISQEAKDLVRHLLVKNVNERYTADQVLEHPWVRQQSAPPTILQTASNLFRNDSARDMQKMSETFNAVNRGRLSTQLQRMSVQEEEDLPSPTDSEDSDSQNDTISINNKITQTQAIPPQYANSPFAMFMMAQPPLSFFDPYLDDDFPIEPSQVNEMRIGSKADLQSCAATTQGATSLNKSVNIDCEVNV</sequence>
<keyword evidence="13" id="KW-1185">Reference proteome</keyword>
<evidence type="ECO:0000256" key="9">
    <source>
        <dbReference type="PROSITE-ProRule" id="PRU10141"/>
    </source>
</evidence>
<dbReference type="PROSITE" id="PS50011">
    <property type="entry name" value="PROTEIN_KINASE_DOM"/>
    <property type="match status" value="1"/>
</dbReference>
<dbReference type="PANTHER" id="PTHR24349">
    <property type="entry name" value="SERINE/THREONINE-PROTEIN KINASE"/>
    <property type="match status" value="1"/>
</dbReference>
<evidence type="ECO:0000256" key="3">
    <source>
        <dbReference type="ARBA" id="ARBA00022527"/>
    </source>
</evidence>
<dbReference type="STRING" id="2018661.A0A2A2JRL3"/>
<dbReference type="Pfam" id="PF00069">
    <property type="entry name" value="Pkinase"/>
    <property type="match status" value="1"/>
</dbReference>
<dbReference type="SUPFAM" id="SSF56112">
    <property type="entry name" value="Protein kinase-like (PK-like)"/>
    <property type="match status" value="1"/>
</dbReference>
<dbReference type="GO" id="GO:0004674">
    <property type="term" value="F:protein serine/threonine kinase activity"/>
    <property type="evidence" value="ECO:0007669"/>
    <property type="project" value="UniProtKB-KW"/>
</dbReference>
<feature type="compositionally biased region" description="Polar residues" evidence="10">
    <location>
        <begin position="465"/>
        <end position="481"/>
    </location>
</feature>
<keyword evidence="5 9" id="KW-0547">Nucleotide-binding</keyword>
<accession>A0A2A2JRL3</accession>
<evidence type="ECO:0000256" key="6">
    <source>
        <dbReference type="ARBA" id="ARBA00022777"/>
    </source>
</evidence>
<name>A0A2A2JRL3_9BILA</name>
<dbReference type="SMART" id="SM00220">
    <property type="entry name" value="S_TKc"/>
    <property type="match status" value="1"/>
</dbReference>
<comment type="cofactor">
    <cofactor evidence="1">
        <name>Mg(2+)</name>
        <dbReference type="ChEBI" id="CHEBI:18420"/>
    </cofactor>
</comment>
<dbReference type="FunFam" id="3.30.200.20:FF:000906">
    <property type="entry name" value="CRE-MNK-1 protein"/>
    <property type="match status" value="1"/>
</dbReference>
<evidence type="ECO:0000259" key="11">
    <source>
        <dbReference type="PROSITE" id="PS50011"/>
    </source>
</evidence>
<keyword evidence="7 9" id="KW-0067">ATP-binding</keyword>
<gene>
    <name evidence="12" type="ORF">WR25_25362</name>
</gene>
<dbReference type="PROSITE" id="PS00108">
    <property type="entry name" value="PROTEIN_KINASE_ST"/>
    <property type="match status" value="1"/>
</dbReference>
<keyword evidence="4" id="KW-0808">Transferase</keyword>
<evidence type="ECO:0000256" key="5">
    <source>
        <dbReference type="ARBA" id="ARBA00022741"/>
    </source>
</evidence>
<dbReference type="FunFam" id="1.10.510.10:FF:000571">
    <property type="entry name" value="Maternal embryonic leucine zipper kinase"/>
    <property type="match status" value="1"/>
</dbReference>
<evidence type="ECO:0000256" key="7">
    <source>
        <dbReference type="ARBA" id="ARBA00022840"/>
    </source>
</evidence>
<dbReference type="Gene3D" id="1.10.510.10">
    <property type="entry name" value="Transferase(Phosphotransferase) domain 1"/>
    <property type="match status" value="1"/>
</dbReference>
<evidence type="ECO:0000256" key="2">
    <source>
        <dbReference type="ARBA" id="ARBA00006692"/>
    </source>
</evidence>
<protein>
    <recommendedName>
        <fullName evidence="11">Protein kinase domain-containing protein</fullName>
    </recommendedName>
</protein>
<dbReference type="InterPro" id="IPR008271">
    <property type="entry name" value="Ser/Thr_kinase_AS"/>
</dbReference>
<dbReference type="InterPro" id="IPR011009">
    <property type="entry name" value="Kinase-like_dom_sf"/>
</dbReference>
<dbReference type="InterPro" id="IPR017441">
    <property type="entry name" value="Protein_kinase_ATP_BS"/>
</dbReference>
<dbReference type="InterPro" id="IPR050205">
    <property type="entry name" value="CDPK_Ser/Thr_kinases"/>
</dbReference>
<dbReference type="Gene3D" id="3.30.200.20">
    <property type="entry name" value="Phosphorylase Kinase, domain 1"/>
    <property type="match status" value="1"/>
</dbReference>
<dbReference type="EMBL" id="LIAE01010266">
    <property type="protein sequence ID" value="PAV64281.1"/>
    <property type="molecule type" value="Genomic_DNA"/>
</dbReference>
<feature type="binding site" evidence="9">
    <location>
        <position position="140"/>
    </location>
    <ligand>
        <name>ATP</name>
        <dbReference type="ChEBI" id="CHEBI:30616"/>
    </ligand>
</feature>
<keyword evidence="3" id="KW-0723">Serine/threonine-protein kinase</keyword>
<evidence type="ECO:0000313" key="12">
    <source>
        <dbReference type="EMBL" id="PAV64281.1"/>
    </source>
</evidence>
<feature type="region of interest" description="Disordered" evidence="10">
    <location>
        <begin position="443"/>
        <end position="481"/>
    </location>
</feature>
<comment type="similarity">
    <text evidence="2">Belongs to the protein kinase superfamily. CAMK Ser/Thr protein kinase family.</text>
</comment>
<evidence type="ECO:0000256" key="10">
    <source>
        <dbReference type="SAM" id="MobiDB-lite"/>
    </source>
</evidence>
<comment type="caution">
    <text evidence="12">The sequence shown here is derived from an EMBL/GenBank/DDBJ whole genome shotgun (WGS) entry which is preliminary data.</text>
</comment>
<evidence type="ECO:0000256" key="4">
    <source>
        <dbReference type="ARBA" id="ARBA00022679"/>
    </source>
</evidence>
<dbReference type="AlphaFoldDB" id="A0A2A2JRL3"/>
<dbReference type="PROSITE" id="PS00107">
    <property type="entry name" value="PROTEIN_KINASE_ATP"/>
    <property type="match status" value="1"/>
</dbReference>
<feature type="compositionally biased region" description="Acidic residues" evidence="10">
    <location>
        <begin position="448"/>
        <end position="464"/>
    </location>
</feature>
<proteinExistence type="inferred from homology"/>
<keyword evidence="6" id="KW-0418">Kinase</keyword>
<dbReference type="InterPro" id="IPR000719">
    <property type="entry name" value="Prot_kinase_dom"/>
</dbReference>
<feature type="compositionally biased region" description="Basic and acidic residues" evidence="10">
    <location>
        <begin position="32"/>
        <end position="75"/>
    </location>
</feature>
<reference evidence="12 13" key="1">
    <citation type="journal article" date="2017" name="Curr. Biol.">
        <title>Genome architecture and evolution of a unichromosomal asexual nematode.</title>
        <authorList>
            <person name="Fradin H."/>
            <person name="Zegar C."/>
            <person name="Gutwein M."/>
            <person name="Lucas J."/>
            <person name="Kovtun M."/>
            <person name="Corcoran D."/>
            <person name="Baugh L.R."/>
            <person name="Kiontke K."/>
            <person name="Gunsalus K."/>
            <person name="Fitch D.H."/>
            <person name="Piano F."/>
        </authorList>
    </citation>
    <scope>NUCLEOTIDE SEQUENCE [LARGE SCALE GENOMIC DNA]</scope>
    <source>
        <strain evidence="12">PF1309</strain>
    </source>
</reference>
<feature type="domain" description="Protein kinase" evidence="11">
    <location>
        <begin position="111"/>
        <end position="398"/>
    </location>
</feature>
<dbReference type="OrthoDB" id="5794026at2759"/>
<organism evidence="12 13">
    <name type="scientific">Diploscapter pachys</name>
    <dbReference type="NCBI Taxonomy" id="2018661"/>
    <lineage>
        <taxon>Eukaryota</taxon>
        <taxon>Metazoa</taxon>
        <taxon>Ecdysozoa</taxon>
        <taxon>Nematoda</taxon>
        <taxon>Chromadorea</taxon>
        <taxon>Rhabditida</taxon>
        <taxon>Rhabditina</taxon>
        <taxon>Rhabditomorpha</taxon>
        <taxon>Rhabditoidea</taxon>
        <taxon>Rhabditidae</taxon>
        <taxon>Diploscapter</taxon>
    </lineage>
</organism>
<evidence type="ECO:0000256" key="1">
    <source>
        <dbReference type="ARBA" id="ARBA00001946"/>
    </source>
</evidence>
<evidence type="ECO:0000313" key="13">
    <source>
        <dbReference type="Proteomes" id="UP000218231"/>
    </source>
</evidence>